<keyword evidence="4 7" id="KW-0238">DNA-binding</keyword>
<dbReference type="GO" id="GO:0006355">
    <property type="term" value="P:regulation of DNA-templated transcription"/>
    <property type="evidence" value="ECO:0007669"/>
    <property type="project" value="InterPro"/>
</dbReference>
<evidence type="ECO:0000313" key="11">
    <source>
        <dbReference type="Proteomes" id="UP000316313"/>
    </source>
</evidence>
<keyword evidence="3" id="KW-0805">Transcription regulation</keyword>
<dbReference type="Gene3D" id="1.10.10.10">
    <property type="entry name" value="Winged helix-like DNA-binding domain superfamily/Winged helix DNA-binding domain"/>
    <property type="match status" value="1"/>
</dbReference>
<dbReference type="RefSeq" id="WP_141459156.1">
    <property type="nucleotide sequence ID" value="NZ_CP038141.1"/>
</dbReference>
<evidence type="ECO:0000313" key="10">
    <source>
        <dbReference type="EMBL" id="QDH16311.1"/>
    </source>
</evidence>
<evidence type="ECO:0000256" key="1">
    <source>
        <dbReference type="ARBA" id="ARBA00022553"/>
    </source>
</evidence>
<dbReference type="SMART" id="SM00448">
    <property type="entry name" value="REC"/>
    <property type="match status" value="1"/>
</dbReference>
<organism evidence="10 11">
    <name type="scientific">Swingsia samuiensis</name>
    <dbReference type="NCBI Taxonomy" id="1293412"/>
    <lineage>
        <taxon>Bacteria</taxon>
        <taxon>Pseudomonadati</taxon>
        <taxon>Pseudomonadota</taxon>
        <taxon>Alphaproteobacteria</taxon>
        <taxon>Acetobacterales</taxon>
        <taxon>Acetobacteraceae</taxon>
        <taxon>Swingsia</taxon>
    </lineage>
</organism>
<feature type="modified residue" description="4-aspartylphosphate" evidence="6">
    <location>
        <position position="55"/>
    </location>
</feature>
<evidence type="ECO:0000256" key="2">
    <source>
        <dbReference type="ARBA" id="ARBA00023012"/>
    </source>
</evidence>
<dbReference type="Pfam" id="PF00072">
    <property type="entry name" value="Response_reg"/>
    <property type="match status" value="1"/>
</dbReference>
<dbReference type="KEGG" id="ssam:E3D00_01025"/>
<evidence type="ECO:0000259" key="8">
    <source>
        <dbReference type="PROSITE" id="PS50110"/>
    </source>
</evidence>
<dbReference type="Proteomes" id="UP000316313">
    <property type="component" value="Chromosome"/>
</dbReference>
<dbReference type="SUPFAM" id="SSF52172">
    <property type="entry name" value="CheY-like"/>
    <property type="match status" value="1"/>
</dbReference>
<keyword evidence="1 6" id="KW-0597">Phosphoprotein</keyword>
<dbReference type="InterPro" id="IPR036388">
    <property type="entry name" value="WH-like_DNA-bd_sf"/>
</dbReference>
<dbReference type="InterPro" id="IPR016032">
    <property type="entry name" value="Sig_transdc_resp-reg_C-effctor"/>
</dbReference>
<evidence type="ECO:0000256" key="4">
    <source>
        <dbReference type="ARBA" id="ARBA00023125"/>
    </source>
</evidence>
<protein>
    <submittedName>
        <fullName evidence="10">Response regulator</fullName>
    </submittedName>
</protein>
<dbReference type="CDD" id="cd00383">
    <property type="entry name" value="trans_reg_C"/>
    <property type="match status" value="1"/>
</dbReference>
<evidence type="ECO:0000256" key="6">
    <source>
        <dbReference type="PROSITE-ProRule" id="PRU00169"/>
    </source>
</evidence>
<dbReference type="OrthoDB" id="9784252at2"/>
<dbReference type="Gene3D" id="6.10.250.690">
    <property type="match status" value="1"/>
</dbReference>
<dbReference type="AlphaFoldDB" id="A0A4Y6UIV8"/>
<keyword evidence="2" id="KW-0902">Two-component regulatory system</keyword>
<feature type="domain" description="Response regulatory" evidence="8">
    <location>
        <begin position="6"/>
        <end position="120"/>
    </location>
</feature>
<dbReference type="GO" id="GO:0000976">
    <property type="term" value="F:transcription cis-regulatory region binding"/>
    <property type="evidence" value="ECO:0007669"/>
    <property type="project" value="TreeGrafter"/>
</dbReference>
<dbReference type="InterPro" id="IPR001789">
    <property type="entry name" value="Sig_transdc_resp-reg_receiver"/>
</dbReference>
<proteinExistence type="predicted"/>
<evidence type="ECO:0000259" key="9">
    <source>
        <dbReference type="PROSITE" id="PS51755"/>
    </source>
</evidence>
<gene>
    <name evidence="10" type="ORF">E3D00_01025</name>
</gene>
<dbReference type="PROSITE" id="PS51755">
    <property type="entry name" value="OMPR_PHOB"/>
    <property type="match status" value="1"/>
</dbReference>
<dbReference type="EMBL" id="CP038141">
    <property type="protein sequence ID" value="QDH16311.1"/>
    <property type="molecule type" value="Genomic_DNA"/>
</dbReference>
<dbReference type="SMART" id="SM00862">
    <property type="entry name" value="Trans_reg_C"/>
    <property type="match status" value="1"/>
</dbReference>
<dbReference type="PANTHER" id="PTHR48111">
    <property type="entry name" value="REGULATOR OF RPOS"/>
    <property type="match status" value="1"/>
</dbReference>
<sequence length="259" mass="29799">METKQSVLLIDDNNEFRSAIAQYLLLNGLQVFSASGLEDLEGIDPDWSQWIIVLDLQLGTVNGIDVMRFLREKTDAPIILMTGHHVSEMDRVIGLELGADDYLIKPFGPRELLARIRALGRRYEKFCQAKEEKEQIQKSIPDEKYSEDTSVNRIYRFGKWELDKRSRVLKDPSGRVVKLTKGDFTLLVAFLNAPGRPLSREYLLNATRIHEDVYDRSVDVQILRLRRRFDRGSVNGLRGRDIIRTDRGLGYVFTLDVVS</sequence>
<dbReference type="PROSITE" id="PS50110">
    <property type="entry name" value="RESPONSE_REGULATORY"/>
    <property type="match status" value="1"/>
</dbReference>
<dbReference type="InterPro" id="IPR039420">
    <property type="entry name" value="WalR-like"/>
</dbReference>
<dbReference type="Gene3D" id="3.40.50.2300">
    <property type="match status" value="1"/>
</dbReference>
<dbReference type="GO" id="GO:0032993">
    <property type="term" value="C:protein-DNA complex"/>
    <property type="evidence" value="ECO:0007669"/>
    <property type="project" value="TreeGrafter"/>
</dbReference>
<dbReference type="SUPFAM" id="SSF46894">
    <property type="entry name" value="C-terminal effector domain of the bipartite response regulators"/>
    <property type="match status" value="1"/>
</dbReference>
<keyword evidence="11" id="KW-1185">Reference proteome</keyword>
<name>A0A4Y6UIV8_9PROT</name>
<evidence type="ECO:0000256" key="5">
    <source>
        <dbReference type="ARBA" id="ARBA00023163"/>
    </source>
</evidence>
<feature type="domain" description="OmpR/PhoB-type" evidence="9">
    <location>
        <begin position="152"/>
        <end position="255"/>
    </location>
</feature>
<keyword evidence="5" id="KW-0804">Transcription</keyword>
<dbReference type="InterPro" id="IPR011006">
    <property type="entry name" value="CheY-like_superfamily"/>
</dbReference>
<evidence type="ECO:0000256" key="3">
    <source>
        <dbReference type="ARBA" id="ARBA00023015"/>
    </source>
</evidence>
<dbReference type="InterPro" id="IPR001867">
    <property type="entry name" value="OmpR/PhoB-type_DNA-bd"/>
</dbReference>
<reference evidence="10 11" key="1">
    <citation type="submission" date="2019-03" db="EMBL/GenBank/DDBJ databases">
        <title>The complete genome sequence of Swingsia samuiensis NBRC107927(T).</title>
        <authorList>
            <person name="Chua K.-O."/>
            <person name="Chan K.-G."/>
            <person name="See-Too W.-S."/>
        </authorList>
    </citation>
    <scope>NUCLEOTIDE SEQUENCE [LARGE SCALE GENOMIC DNA]</scope>
    <source>
        <strain evidence="10 11">AH83</strain>
    </source>
</reference>
<dbReference type="PANTHER" id="PTHR48111:SF4">
    <property type="entry name" value="DNA-BINDING DUAL TRANSCRIPTIONAL REGULATOR OMPR"/>
    <property type="match status" value="1"/>
</dbReference>
<evidence type="ECO:0000256" key="7">
    <source>
        <dbReference type="PROSITE-ProRule" id="PRU01091"/>
    </source>
</evidence>
<dbReference type="GO" id="GO:0000156">
    <property type="term" value="F:phosphorelay response regulator activity"/>
    <property type="evidence" value="ECO:0007669"/>
    <property type="project" value="TreeGrafter"/>
</dbReference>
<dbReference type="Pfam" id="PF00486">
    <property type="entry name" value="Trans_reg_C"/>
    <property type="match status" value="1"/>
</dbReference>
<dbReference type="GO" id="GO:0005829">
    <property type="term" value="C:cytosol"/>
    <property type="evidence" value="ECO:0007669"/>
    <property type="project" value="TreeGrafter"/>
</dbReference>
<accession>A0A4Y6UIV8</accession>
<feature type="DNA-binding region" description="OmpR/PhoB-type" evidence="7">
    <location>
        <begin position="152"/>
        <end position="255"/>
    </location>
</feature>